<dbReference type="AlphaFoldDB" id="A0A1D8AB84"/>
<dbReference type="SUPFAM" id="SSF82693">
    <property type="entry name" value="Multidrug efflux transporter AcrB pore domain, PN1, PN2, PC1 and PC2 subdomains"/>
    <property type="match status" value="3"/>
</dbReference>
<reference evidence="10" key="1">
    <citation type="journal article" date="2017" name="J. Biotechnol.">
        <title>Complete genome sequence of Novosphingobium resinovorum SA1, a versatile xenobiotic-degrading bacterium capable of utilizing sulfanilic acid.</title>
        <authorList>
            <person name="Hegedus B."/>
            <person name="Kos P.B."/>
            <person name="Balint B."/>
            <person name="Maroti G."/>
            <person name="Gan H.M."/>
            <person name="Perei K."/>
            <person name="Rakhely G."/>
        </authorList>
    </citation>
    <scope>NUCLEOTIDE SEQUENCE [LARGE SCALE GENOMIC DNA]</scope>
    <source>
        <strain evidence="10">SA1</strain>
    </source>
</reference>
<protein>
    <submittedName>
        <fullName evidence="9">Heavy metal resistance protein CzcA</fullName>
    </submittedName>
</protein>
<dbReference type="InterPro" id="IPR001036">
    <property type="entry name" value="Acrflvin-R"/>
</dbReference>
<sequence length="1029" mass="111461">MLSRLIEFSVHRRVVVLVLAGILAVFGIRAYHNLSIEAFPDVTNAQVQVITQMPGYAAAEVERQVTIPLERALNGTPRMTLLRSENLFGLSIITLVFDDDADPFDSRMVVGQRLGDAELPEGVTPALAPESTPLGKIYRFRITSDRHDLFAIRSEMQWTVTRMLRQVQGVADVVPFGGYLKEIQVQPDPAKLYAAGISLDTLEETLNKANLNVGGGFLRTGDQELTVRGIGVIQTPEDIKQVPLKAKDGTALTIGDVATIQTAPTPRRGSVSYNDQREVVEGLVLMRRGENPSLVLEGIHDQVKRLNDTILPKGMKIVPVYDRSELVGHTIGTVQDNLLHGFILVIAIVWLFLRSVTGSAVVSVVIPLSLLTAFIGLSLLGLPANLISMGAIDFGILVDGAVVLVEAVMHAMQTERPQDKKAILKLVIASAIDVGRPTFYSMLIIIAALLPVFTLQSVEGRMFRPLALTYAFALTGALVFALTVVPALCAVMFKPKHADIIEPRWIGWLRERYRSLLDGILRARVIAMVGAVALLMAGAIAVDRLGTEFLPELDEGDIAIFVEMPNSIALEKAQDVLQEVHRRIRAIPEVRDVHSEHGRPEDGTDNEGVNMVKTFVRLLPEENWHTGKTKAQIIEQMRHSLAGIPGVRFNFSQPIKDSVEEAVAGVRGKVVLKIFGTDLTVMRQTLLKAVDAIKPIRGVTELDLYRDALGPQLQIQLDRAALARADVSIEDAQRTIETALAGRVTTEFWDGERPVPVRLILPSPSRDDADKISALPIMTPGGARVPLGQLARITVENGPTTIVREGNIRFLALKFNVEGRDMGSTVNDAIAAVNAKVKPPEGHYFVWGGEFENQQRAAKRLQIVVPVALLLVLCLLYAAMNSGRSAIAIIATIPFALTGGAFALLVAGVPLSVSAAVGFIALLGQVSLMGVLVLSAAEERRRAGMDLLPALLDGAVDRLRPVLMASSLAMLGLLPMVVSSGIGSETQRPFALVVVGGMVTTLIVALLILPVIYSYITPGKLQTPEEADA</sequence>
<dbReference type="PANTHER" id="PTHR32063:SF12">
    <property type="entry name" value="CATION EFFLUX SYSTEM PROTEIN"/>
    <property type="match status" value="1"/>
</dbReference>
<dbReference type="PRINTS" id="PR00702">
    <property type="entry name" value="ACRIFLAVINRP"/>
</dbReference>
<feature type="transmembrane region" description="Helical" evidence="8">
    <location>
        <begin position="360"/>
        <end position="380"/>
    </location>
</feature>
<keyword evidence="3" id="KW-0813">Transport</keyword>
<feature type="transmembrane region" description="Helical" evidence="8">
    <location>
        <begin position="426"/>
        <end position="450"/>
    </location>
</feature>
<dbReference type="Proteomes" id="UP000094626">
    <property type="component" value="Plasmid pSA1"/>
</dbReference>
<dbReference type="PANTHER" id="PTHR32063">
    <property type="match status" value="1"/>
</dbReference>
<dbReference type="NCBIfam" id="TIGR00914">
    <property type="entry name" value="2A0601"/>
    <property type="match status" value="1"/>
</dbReference>
<keyword evidence="10" id="KW-1185">Reference proteome</keyword>
<comment type="similarity">
    <text evidence="2">Belongs to the resistance-nodulation-cell division (RND) (TC 2.A.6) family.</text>
</comment>
<dbReference type="EMBL" id="CP017076">
    <property type="protein sequence ID" value="AOR79378.1"/>
    <property type="molecule type" value="Genomic_DNA"/>
</dbReference>
<evidence type="ECO:0000256" key="5">
    <source>
        <dbReference type="ARBA" id="ARBA00022692"/>
    </source>
</evidence>
<evidence type="ECO:0000313" key="9">
    <source>
        <dbReference type="EMBL" id="AOR79378.1"/>
    </source>
</evidence>
<evidence type="ECO:0000256" key="1">
    <source>
        <dbReference type="ARBA" id="ARBA00004651"/>
    </source>
</evidence>
<dbReference type="InterPro" id="IPR027463">
    <property type="entry name" value="AcrB_DN_DC_subdom"/>
</dbReference>
<gene>
    <name evidence="9" type="ORF">BES08_21290</name>
</gene>
<dbReference type="OrthoDB" id="9758757at2"/>
<dbReference type="GO" id="GO:0042910">
    <property type="term" value="F:xenobiotic transmembrane transporter activity"/>
    <property type="evidence" value="ECO:0007669"/>
    <property type="project" value="TreeGrafter"/>
</dbReference>
<evidence type="ECO:0000256" key="7">
    <source>
        <dbReference type="ARBA" id="ARBA00023136"/>
    </source>
</evidence>
<evidence type="ECO:0000256" key="2">
    <source>
        <dbReference type="ARBA" id="ARBA00010942"/>
    </source>
</evidence>
<dbReference type="RefSeq" id="WP_069709443.1">
    <property type="nucleotide sequence ID" value="NZ_CP017076.1"/>
</dbReference>
<dbReference type="SUPFAM" id="SSF82714">
    <property type="entry name" value="Multidrug efflux transporter AcrB TolC docking domain, DN and DC subdomains"/>
    <property type="match status" value="2"/>
</dbReference>
<dbReference type="Gene3D" id="1.20.1640.10">
    <property type="entry name" value="Multidrug efflux transporter AcrB transmembrane domain"/>
    <property type="match status" value="2"/>
</dbReference>
<evidence type="ECO:0000313" key="10">
    <source>
        <dbReference type="Proteomes" id="UP000094626"/>
    </source>
</evidence>
<feature type="transmembrane region" description="Helical" evidence="8">
    <location>
        <begin position="521"/>
        <end position="542"/>
    </location>
</feature>
<feature type="transmembrane region" description="Helical" evidence="8">
    <location>
        <begin position="990"/>
        <end position="1013"/>
    </location>
</feature>
<evidence type="ECO:0000256" key="6">
    <source>
        <dbReference type="ARBA" id="ARBA00022989"/>
    </source>
</evidence>
<dbReference type="GO" id="GO:0008324">
    <property type="term" value="F:monoatomic cation transmembrane transporter activity"/>
    <property type="evidence" value="ECO:0007669"/>
    <property type="project" value="InterPro"/>
</dbReference>
<dbReference type="SUPFAM" id="SSF82866">
    <property type="entry name" value="Multidrug efflux transporter AcrB transmembrane domain"/>
    <property type="match status" value="2"/>
</dbReference>
<feature type="transmembrane region" description="Helical" evidence="8">
    <location>
        <begin position="337"/>
        <end position="353"/>
    </location>
</feature>
<feature type="transmembrane region" description="Helical" evidence="8">
    <location>
        <begin position="886"/>
        <end position="909"/>
    </location>
</feature>
<evidence type="ECO:0000256" key="3">
    <source>
        <dbReference type="ARBA" id="ARBA00022448"/>
    </source>
</evidence>
<keyword evidence="7 8" id="KW-0472">Membrane</keyword>
<dbReference type="InterPro" id="IPR004763">
    <property type="entry name" value="CusA-like"/>
</dbReference>
<dbReference type="KEGG" id="nre:BES08_21290"/>
<evidence type="ECO:0000256" key="4">
    <source>
        <dbReference type="ARBA" id="ARBA00022475"/>
    </source>
</evidence>
<dbReference type="Gene3D" id="3.30.2090.10">
    <property type="entry name" value="Multidrug efflux transporter AcrB TolC docking domain, DN and DC subdomains"/>
    <property type="match status" value="2"/>
</dbReference>
<feature type="transmembrane region" description="Helical" evidence="8">
    <location>
        <begin position="470"/>
        <end position="493"/>
    </location>
</feature>
<keyword evidence="4" id="KW-1003">Cell membrane</keyword>
<feature type="transmembrane region" description="Helical" evidence="8">
    <location>
        <begin position="386"/>
        <end position="405"/>
    </location>
</feature>
<name>A0A1D8AB84_9SPHN</name>
<keyword evidence="9" id="KW-0614">Plasmid</keyword>
<organism evidence="9 10">
    <name type="scientific">Novosphingobium resinovorum</name>
    <dbReference type="NCBI Taxonomy" id="158500"/>
    <lineage>
        <taxon>Bacteria</taxon>
        <taxon>Pseudomonadati</taxon>
        <taxon>Pseudomonadota</taxon>
        <taxon>Alphaproteobacteria</taxon>
        <taxon>Sphingomonadales</taxon>
        <taxon>Sphingomonadaceae</taxon>
        <taxon>Novosphingobium</taxon>
    </lineage>
</organism>
<dbReference type="GO" id="GO:0005886">
    <property type="term" value="C:plasma membrane"/>
    <property type="evidence" value="ECO:0007669"/>
    <property type="project" value="UniProtKB-SubCell"/>
</dbReference>
<dbReference type="Gene3D" id="3.30.70.1320">
    <property type="entry name" value="Multidrug efflux transporter AcrB pore domain like"/>
    <property type="match status" value="1"/>
</dbReference>
<dbReference type="Pfam" id="PF00873">
    <property type="entry name" value="ACR_tran"/>
    <property type="match status" value="1"/>
</dbReference>
<keyword evidence="5 8" id="KW-0812">Transmembrane</keyword>
<proteinExistence type="inferred from homology"/>
<evidence type="ECO:0000256" key="8">
    <source>
        <dbReference type="SAM" id="Phobius"/>
    </source>
</evidence>
<dbReference type="Gene3D" id="3.30.70.1440">
    <property type="entry name" value="Multidrug efflux transporter AcrB pore domain"/>
    <property type="match status" value="1"/>
</dbReference>
<accession>A0A1D8AB84</accession>
<dbReference type="Gene3D" id="3.30.70.1430">
    <property type="entry name" value="Multidrug efflux transporter AcrB pore domain"/>
    <property type="match status" value="2"/>
</dbReference>
<feature type="transmembrane region" description="Helical" evidence="8">
    <location>
        <begin position="915"/>
        <end position="937"/>
    </location>
</feature>
<geneLocation type="plasmid" evidence="9 10">
    <name>pSA1</name>
</geneLocation>
<feature type="transmembrane region" description="Helical" evidence="8">
    <location>
        <begin position="958"/>
        <end position="978"/>
    </location>
</feature>
<feature type="transmembrane region" description="Helical" evidence="8">
    <location>
        <begin position="861"/>
        <end position="879"/>
    </location>
</feature>
<comment type="subcellular location">
    <subcellularLocation>
        <location evidence="1">Cell membrane</location>
        <topology evidence="1">Multi-pass membrane protein</topology>
    </subcellularLocation>
</comment>
<keyword evidence="6 8" id="KW-1133">Transmembrane helix</keyword>